<sequence length="622" mass="68227">MCGIAGWVDLTRDLTNRTDVISLMTSVQSHRGPDGHGTFVDTHVLLGQRRLAIIDADGGAQPMSRMPLHRTPPSGRPLILSPLAHRLKATIVYNGELYNADDLREQLRPHVPPFRTRSDTEVVLAAYLRWGTAFVDHLEGMFALAIWDPQNGRLVLARDRLGIKPLFFAPVAAGLAFASEIKGLLAHPEISPQVDADGLNELFAMFPCRSPGSAVFRGIHELEPAHLAVMDHNGINTSRYWALEPHEHTDDAETSVATVRFRLQELVRSHLVADRPVAALLSGGVDSSAIAALAAAEFAANGQGKLHSFTIDYLGGSASGPSLIHVDRDAPYADAAAAHIGSAHHTVQVSAEDLVAAERATLHALDLPGPTNVNVSLYLLFREVSGTAPVVLSGEGADEVFSGYGWHDDVADIKPLGWPWSRTFGSPVDVLSREADATMRPRDYEAQKRADALRVVPRVQGEPSILRWRRQAIHLTITHYLRFLLDRADRLAMASGVETRVPFLDHRLLAYVYNVPAGTRRLGGHAKGLLRHAVADLLPEQVTWRAKSGYPSSHAMSAWQATVRERLHAVITDPTSPIHPLVDAAAIRHLLAGRATDWRNEMKLGYLLDVNTWLADYRVFIR</sequence>
<comment type="catalytic activity">
    <reaction evidence="8">
        <text>L-aspartate + L-glutamine + ATP + H2O = L-asparagine + L-glutamate + AMP + diphosphate + H(+)</text>
        <dbReference type="Rhea" id="RHEA:12228"/>
        <dbReference type="ChEBI" id="CHEBI:15377"/>
        <dbReference type="ChEBI" id="CHEBI:15378"/>
        <dbReference type="ChEBI" id="CHEBI:29985"/>
        <dbReference type="ChEBI" id="CHEBI:29991"/>
        <dbReference type="ChEBI" id="CHEBI:30616"/>
        <dbReference type="ChEBI" id="CHEBI:33019"/>
        <dbReference type="ChEBI" id="CHEBI:58048"/>
        <dbReference type="ChEBI" id="CHEBI:58359"/>
        <dbReference type="ChEBI" id="CHEBI:456215"/>
        <dbReference type="EC" id="6.3.5.4"/>
    </reaction>
</comment>
<dbReference type="EMBL" id="BONE01000028">
    <property type="protein sequence ID" value="GIF74202.1"/>
    <property type="molecule type" value="Genomic_DNA"/>
</dbReference>
<dbReference type="NCBIfam" id="TIGR01536">
    <property type="entry name" value="asn_synth_AEB"/>
    <property type="match status" value="1"/>
</dbReference>
<evidence type="ECO:0000256" key="4">
    <source>
        <dbReference type="ARBA" id="ARBA00022741"/>
    </source>
</evidence>
<gene>
    <name evidence="10" type="ORF">Asi02nite_37200</name>
</gene>
<organism evidence="10 11">
    <name type="scientific">Asanoa siamensis</name>
    <dbReference type="NCBI Taxonomy" id="926357"/>
    <lineage>
        <taxon>Bacteria</taxon>
        <taxon>Bacillati</taxon>
        <taxon>Actinomycetota</taxon>
        <taxon>Actinomycetes</taxon>
        <taxon>Micromonosporales</taxon>
        <taxon>Micromonosporaceae</taxon>
        <taxon>Asanoa</taxon>
    </lineage>
</organism>
<dbReference type="SUPFAM" id="SSF56235">
    <property type="entry name" value="N-terminal nucleophile aminohydrolases (Ntn hydrolases)"/>
    <property type="match status" value="1"/>
</dbReference>
<dbReference type="Gene3D" id="3.60.20.10">
    <property type="entry name" value="Glutamine Phosphoribosylpyrophosphate, subunit 1, domain 1"/>
    <property type="match status" value="1"/>
</dbReference>
<evidence type="ECO:0000313" key="11">
    <source>
        <dbReference type="Proteomes" id="UP000604117"/>
    </source>
</evidence>
<evidence type="ECO:0000256" key="5">
    <source>
        <dbReference type="ARBA" id="ARBA00022840"/>
    </source>
</evidence>
<dbReference type="PANTHER" id="PTHR43284">
    <property type="entry name" value="ASPARAGINE SYNTHETASE (GLUTAMINE-HYDROLYZING)"/>
    <property type="match status" value="1"/>
</dbReference>
<dbReference type="InterPro" id="IPR001962">
    <property type="entry name" value="Asn_synthase"/>
</dbReference>
<dbReference type="InterPro" id="IPR017932">
    <property type="entry name" value="GATase_2_dom"/>
</dbReference>
<keyword evidence="4" id="KW-0547">Nucleotide-binding</keyword>
<dbReference type="SUPFAM" id="SSF52402">
    <property type="entry name" value="Adenine nucleotide alpha hydrolases-like"/>
    <property type="match status" value="1"/>
</dbReference>
<comment type="caution">
    <text evidence="10">The sequence shown here is derived from an EMBL/GenBank/DDBJ whole genome shotgun (WGS) entry which is preliminary data.</text>
</comment>
<evidence type="ECO:0000256" key="1">
    <source>
        <dbReference type="ARBA" id="ARBA00005187"/>
    </source>
</evidence>
<name>A0ABQ4CSF5_9ACTN</name>
<dbReference type="InterPro" id="IPR033738">
    <property type="entry name" value="AsnB_N"/>
</dbReference>
<protein>
    <recommendedName>
        <fullName evidence="3">asparagine synthase (glutamine-hydrolyzing)</fullName>
        <ecNumber evidence="3">6.3.5.4</ecNumber>
    </recommendedName>
</protein>
<keyword evidence="5" id="KW-0067">ATP-binding</keyword>
<evidence type="ECO:0000256" key="7">
    <source>
        <dbReference type="ARBA" id="ARBA00022962"/>
    </source>
</evidence>
<comment type="similarity">
    <text evidence="2">Belongs to the asparagine synthetase family.</text>
</comment>
<dbReference type="Pfam" id="PF00733">
    <property type="entry name" value="Asn_synthase"/>
    <property type="match status" value="1"/>
</dbReference>
<dbReference type="PIRSF" id="PIRSF001589">
    <property type="entry name" value="Asn_synthetase_glu-h"/>
    <property type="match status" value="1"/>
</dbReference>
<feature type="domain" description="Glutamine amidotransferase type-2" evidence="9">
    <location>
        <begin position="2"/>
        <end position="233"/>
    </location>
</feature>
<dbReference type="InterPro" id="IPR051786">
    <property type="entry name" value="ASN_synthetase/amidase"/>
</dbReference>
<accession>A0ABQ4CSF5</accession>
<reference evidence="10 11" key="1">
    <citation type="submission" date="2021-01" db="EMBL/GenBank/DDBJ databases">
        <title>Whole genome shotgun sequence of Asanoa siamensis NBRC 107932.</title>
        <authorList>
            <person name="Komaki H."/>
            <person name="Tamura T."/>
        </authorList>
    </citation>
    <scope>NUCLEOTIDE SEQUENCE [LARGE SCALE GENOMIC DNA]</scope>
    <source>
        <strain evidence="10 11">NBRC 107932</strain>
    </source>
</reference>
<evidence type="ECO:0000256" key="8">
    <source>
        <dbReference type="ARBA" id="ARBA00048741"/>
    </source>
</evidence>
<keyword evidence="11" id="KW-1185">Reference proteome</keyword>
<dbReference type="EC" id="6.3.5.4" evidence="3"/>
<dbReference type="CDD" id="cd00712">
    <property type="entry name" value="AsnB"/>
    <property type="match status" value="1"/>
</dbReference>
<comment type="pathway">
    <text evidence="1">Amino-acid biosynthesis; L-asparagine biosynthesis; L-asparagine from L-aspartate (L-Gln route): step 1/1.</text>
</comment>
<dbReference type="PROSITE" id="PS51278">
    <property type="entry name" value="GATASE_TYPE_2"/>
    <property type="match status" value="1"/>
</dbReference>
<keyword evidence="7" id="KW-0315">Glutamine amidotransferase</keyword>
<keyword evidence="6" id="KW-0028">Amino-acid biosynthesis</keyword>
<proteinExistence type="inferred from homology"/>
<dbReference type="InterPro" id="IPR006426">
    <property type="entry name" value="Asn_synth_AEB"/>
</dbReference>
<evidence type="ECO:0000256" key="3">
    <source>
        <dbReference type="ARBA" id="ARBA00012737"/>
    </source>
</evidence>
<evidence type="ECO:0000256" key="2">
    <source>
        <dbReference type="ARBA" id="ARBA00005752"/>
    </source>
</evidence>
<evidence type="ECO:0000313" key="10">
    <source>
        <dbReference type="EMBL" id="GIF74202.1"/>
    </source>
</evidence>
<dbReference type="PANTHER" id="PTHR43284:SF1">
    <property type="entry name" value="ASPARAGINE SYNTHETASE"/>
    <property type="match status" value="1"/>
</dbReference>
<dbReference type="Proteomes" id="UP000604117">
    <property type="component" value="Unassembled WGS sequence"/>
</dbReference>
<evidence type="ECO:0000256" key="6">
    <source>
        <dbReference type="ARBA" id="ARBA00022888"/>
    </source>
</evidence>
<dbReference type="Pfam" id="PF13537">
    <property type="entry name" value="GATase_7"/>
    <property type="match status" value="1"/>
</dbReference>
<keyword evidence="6" id="KW-0061">Asparagine biosynthesis</keyword>
<dbReference type="InterPro" id="IPR029055">
    <property type="entry name" value="Ntn_hydrolases_N"/>
</dbReference>
<evidence type="ECO:0000259" key="9">
    <source>
        <dbReference type="PROSITE" id="PS51278"/>
    </source>
</evidence>
<dbReference type="CDD" id="cd01991">
    <property type="entry name" value="Asn_synthase_B_C"/>
    <property type="match status" value="1"/>
</dbReference>
<dbReference type="InterPro" id="IPR014729">
    <property type="entry name" value="Rossmann-like_a/b/a_fold"/>
</dbReference>
<dbReference type="Gene3D" id="3.40.50.620">
    <property type="entry name" value="HUPs"/>
    <property type="match status" value="1"/>
</dbReference>